<dbReference type="InterPro" id="IPR019704">
    <property type="entry name" value="Flagellar_assmbl_FliX_class2"/>
</dbReference>
<name>A0ABU9YIB7_9PROT</name>
<gene>
    <name evidence="2" type="ORF">WG926_09475</name>
</gene>
<feature type="region of interest" description="Disordered" evidence="1">
    <location>
        <begin position="36"/>
        <end position="112"/>
    </location>
</feature>
<reference evidence="2 3" key="1">
    <citation type="submission" date="2024-03" db="EMBL/GenBank/DDBJ databases">
        <title>High-quality draft genome sequencing of Tistrella sp. BH-R2-4.</title>
        <authorList>
            <person name="Dong C."/>
        </authorList>
    </citation>
    <scope>NUCLEOTIDE SEQUENCE [LARGE SCALE GENOMIC DNA]</scope>
    <source>
        <strain evidence="2 3">BH-R2-4</strain>
    </source>
</reference>
<dbReference type="EMBL" id="JBBKTW010000003">
    <property type="protein sequence ID" value="MEN2988533.1"/>
    <property type="molecule type" value="Genomic_DNA"/>
</dbReference>
<feature type="compositionally biased region" description="Basic and acidic residues" evidence="1">
    <location>
        <begin position="94"/>
        <end position="103"/>
    </location>
</feature>
<evidence type="ECO:0000313" key="2">
    <source>
        <dbReference type="EMBL" id="MEN2988533.1"/>
    </source>
</evidence>
<dbReference type="RefSeq" id="WP_345934834.1">
    <property type="nucleotide sequence ID" value="NZ_JBBKTV010000008.1"/>
</dbReference>
<feature type="compositionally biased region" description="Low complexity" evidence="1">
    <location>
        <begin position="1"/>
        <end position="12"/>
    </location>
</feature>
<comment type="caution">
    <text evidence="2">The sequence shown here is derived from an EMBL/GenBank/DDBJ whole genome shotgun (WGS) entry which is preliminary data.</text>
</comment>
<evidence type="ECO:0000256" key="1">
    <source>
        <dbReference type="SAM" id="MobiDB-lite"/>
    </source>
</evidence>
<accession>A0ABU9YIB7</accession>
<organism evidence="2 3">
    <name type="scientific">Tistrella arctica</name>
    <dbReference type="NCBI Taxonomy" id="3133430"/>
    <lineage>
        <taxon>Bacteria</taxon>
        <taxon>Pseudomonadati</taxon>
        <taxon>Pseudomonadota</taxon>
        <taxon>Alphaproteobacteria</taxon>
        <taxon>Geminicoccales</taxon>
        <taxon>Geminicoccaceae</taxon>
        <taxon>Tistrella</taxon>
    </lineage>
</organism>
<protein>
    <submittedName>
        <fullName evidence="2">Flagellar assembly protein FliX</fullName>
    </submittedName>
</protein>
<evidence type="ECO:0000313" key="3">
    <source>
        <dbReference type="Proteomes" id="UP001413721"/>
    </source>
</evidence>
<keyword evidence="2" id="KW-0969">Cilium</keyword>
<keyword evidence="2" id="KW-0966">Cell projection</keyword>
<feature type="region of interest" description="Disordered" evidence="1">
    <location>
        <begin position="1"/>
        <end position="24"/>
    </location>
</feature>
<dbReference type="Pfam" id="PF10768">
    <property type="entry name" value="FliX"/>
    <property type="match status" value="1"/>
</dbReference>
<keyword evidence="2" id="KW-0282">Flagellum</keyword>
<proteinExistence type="predicted"/>
<sequence>MAGNTGTNAAGAKRGLGTSPEGADIQMQVRVVINGTCSPRPRWAGPVSSPAPHPCTPLLPLEADEAMKVTGVGTGAPASKSRRSSSRTTSSDDFASRVDDGGDARAAAGPAKAGPLTAMDALLALQGVPGGAEQEERAATERGGRMLDILDEIKLGLLDGRVPHAALGQLRDLVAAERGRVSDPQLAEVLAEIDVRAAVELAKLDRIG</sequence>
<dbReference type="Proteomes" id="UP001413721">
    <property type="component" value="Unassembled WGS sequence"/>
</dbReference>
<keyword evidence="3" id="KW-1185">Reference proteome</keyword>